<name>A0A0C3NEF0_PISTI</name>
<dbReference type="AlphaFoldDB" id="A0A0C3NEF0"/>
<dbReference type="EMBL" id="KN832128">
    <property type="protein sequence ID" value="KIN93878.1"/>
    <property type="molecule type" value="Genomic_DNA"/>
</dbReference>
<organism evidence="2 3">
    <name type="scientific">Pisolithus tinctorius Marx 270</name>
    <dbReference type="NCBI Taxonomy" id="870435"/>
    <lineage>
        <taxon>Eukaryota</taxon>
        <taxon>Fungi</taxon>
        <taxon>Dikarya</taxon>
        <taxon>Basidiomycota</taxon>
        <taxon>Agaricomycotina</taxon>
        <taxon>Agaricomycetes</taxon>
        <taxon>Agaricomycetidae</taxon>
        <taxon>Boletales</taxon>
        <taxon>Sclerodermatineae</taxon>
        <taxon>Pisolithaceae</taxon>
        <taxon>Pisolithus</taxon>
    </lineage>
</organism>
<dbReference type="HOGENOM" id="CLU_043973_0_0_1"/>
<evidence type="ECO:0000313" key="2">
    <source>
        <dbReference type="EMBL" id="KIN93878.1"/>
    </source>
</evidence>
<accession>A0A0C3NEF0</accession>
<dbReference type="InParanoid" id="A0A0C3NEF0"/>
<evidence type="ECO:0000256" key="1">
    <source>
        <dbReference type="SAM" id="MobiDB-lite"/>
    </source>
</evidence>
<reference evidence="3" key="2">
    <citation type="submission" date="2015-01" db="EMBL/GenBank/DDBJ databases">
        <title>Evolutionary Origins and Diversification of the Mycorrhizal Mutualists.</title>
        <authorList>
            <consortium name="DOE Joint Genome Institute"/>
            <consortium name="Mycorrhizal Genomics Consortium"/>
            <person name="Kohler A."/>
            <person name="Kuo A."/>
            <person name="Nagy L.G."/>
            <person name="Floudas D."/>
            <person name="Copeland A."/>
            <person name="Barry K.W."/>
            <person name="Cichocki N."/>
            <person name="Veneault-Fourrey C."/>
            <person name="LaButti K."/>
            <person name="Lindquist E.A."/>
            <person name="Lipzen A."/>
            <person name="Lundell T."/>
            <person name="Morin E."/>
            <person name="Murat C."/>
            <person name="Riley R."/>
            <person name="Ohm R."/>
            <person name="Sun H."/>
            <person name="Tunlid A."/>
            <person name="Henrissat B."/>
            <person name="Grigoriev I.V."/>
            <person name="Hibbett D.S."/>
            <person name="Martin F."/>
        </authorList>
    </citation>
    <scope>NUCLEOTIDE SEQUENCE [LARGE SCALE GENOMIC DNA]</scope>
    <source>
        <strain evidence="3">Marx 270</strain>
    </source>
</reference>
<evidence type="ECO:0000313" key="3">
    <source>
        <dbReference type="Proteomes" id="UP000054217"/>
    </source>
</evidence>
<gene>
    <name evidence="2" type="ORF">M404DRAFT_35628</name>
</gene>
<feature type="region of interest" description="Disordered" evidence="1">
    <location>
        <begin position="81"/>
        <end position="100"/>
    </location>
</feature>
<proteinExistence type="predicted"/>
<sequence>MISLQAQQQSSFAIDSSESLLAQFLQEREPTALAEGRIVAVMDPHKNLMNQFLNEWEPTAPPADGMNMDLLEQLLNAREPSAPPVTDKKLNRMDGSSTPAQDMTMQVDFLADLQNDMREPTPPPLDSNVPVESFDLTADEDNGRNHLTFGMPERSEMRDLFKEICNSELPSEQQSLQMEQWGLAPVLRCDQVLRTLHAAVSRFRRNTTPSDMPFDPTLDRHLVHAANAIARELGTAARDQYGAASQGLRLINMLDLMEVIRYPHSTFENCPEPFIASQSHPSRQSVVEMGIVYLACRIEVASVHLKQTANITGWPAHWFANLAMDLNQLNSLILVTVLCASYTPPLPACYHAYLRHQDDEVSFHEQMQLIPLSTFCIIDNISAIIPHWTLHTADPNSSFAFPWWLYRSEEYAADSQRLQGKGLFSVAWVFFKGLWPLPEAPIADRLNGHIKEQVNYCIENIWKYADVVCGWGQQIDHFYTRWWALRGLLGMLLQ</sequence>
<reference evidence="2 3" key="1">
    <citation type="submission" date="2014-04" db="EMBL/GenBank/DDBJ databases">
        <authorList>
            <consortium name="DOE Joint Genome Institute"/>
            <person name="Kuo A."/>
            <person name="Kohler A."/>
            <person name="Costa M.D."/>
            <person name="Nagy L.G."/>
            <person name="Floudas D."/>
            <person name="Copeland A."/>
            <person name="Barry K.W."/>
            <person name="Cichocki N."/>
            <person name="Veneault-Fourrey C."/>
            <person name="LaButti K."/>
            <person name="Lindquist E.A."/>
            <person name="Lipzen A."/>
            <person name="Lundell T."/>
            <person name="Morin E."/>
            <person name="Murat C."/>
            <person name="Sun H."/>
            <person name="Tunlid A."/>
            <person name="Henrissat B."/>
            <person name="Grigoriev I.V."/>
            <person name="Hibbett D.S."/>
            <person name="Martin F."/>
            <person name="Nordberg H.P."/>
            <person name="Cantor M.N."/>
            <person name="Hua S.X."/>
        </authorList>
    </citation>
    <scope>NUCLEOTIDE SEQUENCE [LARGE SCALE GENOMIC DNA]</scope>
    <source>
        <strain evidence="2 3">Marx 270</strain>
    </source>
</reference>
<dbReference type="Proteomes" id="UP000054217">
    <property type="component" value="Unassembled WGS sequence"/>
</dbReference>
<protein>
    <submittedName>
        <fullName evidence="2">Uncharacterized protein</fullName>
    </submittedName>
</protein>
<keyword evidence="3" id="KW-1185">Reference proteome</keyword>